<evidence type="ECO:0000313" key="5">
    <source>
        <dbReference type="Proteomes" id="UP001310594"/>
    </source>
</evidence>
<evidence type="ECO:0000256" key="1">
    <source>
        <dbReference type="SAM" id="MobiDB-lite"/>
    </source>
</evidence>
<evidence type="ECO:0000313" key="4">
    <source>
        <dbReference type="EMBL" id="KAK5696625.1"/>
    </source>
</evidence>
<dbReference type="Pfam" id="PF23395">
    <property type="entry name" value="SAM_6"/>
    <property type="match status" value="1"/>
</dbReference>
<dbReference type="Proteomes" id="UP001310594">
    <property type="component" value="Unassembled WGS sequence"/>
</dbReference>
<organism evidence="4 5">
    <name type="scientific">Elasticomyces elasticus</name>
    <dbReference type="NCBI Taxonomy" id="574655"/>
    <lineage>
        <taxon>Eukaryota</taxon>
        <taxon>Fungi</taxon>
        <taxon>Dikarya</taxon>
        <taxon>Ascomycota</taxon>
        <taxon>Pezizomycotina</taxon>
        <taxon>Dothideomycetes</taxon>
        <taxon>Dothideomycetidae</taxon>
        <taxon>Mycosphaerellales</taxon>
        <taxon>Teratosphaeriaceae</taxon>
        <taxon>Elasticomyces</taxon>
    </lineage>
</organism>
<dbReference type="AlphaFoldDB" id="A0AAN7VQH8"/>
<feature type="region of interest" description="Disordered" evidence="1">
    <location>
        <begin position="120"/>
        <end position="144"/>
    </location>
</feature>
<feature type="compositionally biased region" description="Polar residues" evidence="1">
    <location>
        <begin position="13"/>
        <end position="22"/>
    </location>
</feature>
<feature type="domain" description="SAM-like" evidence="3">
    <location>
        <begin position="951"/>
        <end position="1034"/>
    </location>
</feature>
<evidence type="ECO:0000259" key="2">
    <source>
        <dbReference type="Pfam" id="PF23394"/>
    </source>
</evidence>
<feature type="compositionally biased region" description="Acidic residues" evidence="1">
    <location>
        <begin position="91"/>
        <end position="100"/>
    </location>
</feature>
<accession>A0AAN7VQH8</accession>
<protein>
    <submittedName>
        <fullName evidence="4">Uncharacterized protein</fullName>
    </submittedName>
</protein>
<feature type="compositionally biased region" description="Polar residues" evidence="1">
    <location>
        <begin position="615"/>
        <end position="627"/>
    </location>
</feature>
<proteinExistence type="predicted"/>
<dbReference type="InterPro" id="IPR055528">
    <property type="entry name" value="DUF7102"/>
</dbReference>
<dbReference type="InterPro" id="IPR057559">
    <property type="entry name" value="SAM_6"/>
</dbReference>
<gene>
    <name evidence="4" type="ORF">LTR97_007929</name>
</gene>
<feature type="region of interest" description="Disordered" evidence="1">
    <location>
        <begin position="1"/>
        <end position="103"/>
    </location>
</feature>
<comment type="caution">
    <text evidence="4">The sequence shown here is derived from an EMBL/GenBank/DDBJ whole genome shotgun (WGS) entry which is preliminary data.</text>
</comment>
<feature type="compositionally biased region" description="Basic and acidic residues" evidence="1">
    <location>
        <begin position="79"/>
        <end position="90"/>
    </location>
</feature>
<sequence>MPSPSTDHAEVLSTATYQQVEGSGSWDRLSDARMRSSGAEVDNLPQRHEEMPYSIGTELSDPCLDNATPSDAAQLLEQYDERQGKPRATMDESEEEDGDEPATTALELLEEVRDEGYSRDTLLEDPLRSNWVPTPPASADGDLEEWPEVDSGHRTAAMNLASHGEKWEVDKETMGFLASVMALGREDEQATIVDDTPLTFTDLKIDEAVLQCDAAVEVRKLRERHIVKLTTDGLEPFALDTAKGESIQWPTADLALPSKIHEQIVADRLEISREEASYLQHIAQPSVMSFAEMMSSLIGSDKPWRMEPQTPPLLPLSPPHSPPAPPAELLELPLTSPPENLMAIEAAEVHRAVMQADDDGASAGMRSGESISEPYSFFQTSCDRSTPSKKPERFEDMKADVPLLHTSATWQSSPEKRKGFPNEIRSLIPLPDSDMSIFDPHVADQDVGDFVNEVIMPLAESALAQVGNEQLVEVDTTMRVPVPPIDNALPLAPWTLYDQSGINRPRLDSQRALMSFTKREILKSETSWSGVSKLERTMGWSPFATRPGKVKIEEVFDDDGSSARYMADLVMDGDLDIGGLISKAEGLRILDGHESDDDEVRPANFESEEVDDDNTSTNPENQTSHDQPSPKVAKGAEQIEPVVPVLVAGPPRIDMQTLLRKRKQELESTTAIGHAMNTRLDPSSENVTKKPRVQAAGLPSLAESGSMFTAGGIASFIQLQGNKLSIRAQTDERTMAQTQPAAPPAVMVQPVQETKTIDVHVSPPCPKLSDQSRAIQIVVSTKMLTDRVLVKQLNTLLPGLEMIERVQVPQAALNVNTSSGNSAPVEADITISPTAGLLTTTLQKLYQKPLPGQANFYGVRDHLANIAVRCEKLVVLVAQTQQLAGDEGTEIRNLTERDCDGLSDFVAFTATLDADIEVRLVPGGTSDIAKWIAATISHLAGSIRDDMKLLSDETLWERFLRTAGLNAFAAQVILAQLKPPEEARRGASSSAIQSSQGDVFGLAAFIRLSRIQRLQEFGPLLGGERVLRRVSEVVDMGWKSVTPRPW</sequence>
<reference evidence="4" key="1">
    <citation type="submission" date="2023-08" db="EMBL/GenBank/DDBJ databases">
        <title>Black Yeasts Isolated from many extreme environments.</title>
        <authorList>
            <person name="Coleine C."/>
            <person name="Stajich J.E."/>
            <person name="Selbmann L."/>
        </authorList>
    </citation>
    <scope>NUCLEOTIDE SEQUENCE</scope>
    <source>
        <strain evidence="4">CCFEE 5810</strain>
    </source>
</reference>
<feature type="region of interest" description="Disordered" evidence="1">
    <location>
        <begin position="592"/>
        <end position="635"/>
    </location>
</feature>
<name>A0AAN7VQH8_9PEZI</name>
<feature type="domain" description="DUF7102" evidence="2">
    <location>
        <begin position="776"/>
        <end position="938"/>
    </location>
</feature>
<evidence type="ECO:0000259" key="3">
    <source>
        <dbReference type="Pfam" id="PF23395"/>
    </source>
</evidence>
<dbReference type="Pfam" id="PF23394">
    <property type="entry name" value="DUF7102"/>
    <property type="match status" value="1"/>
</dbReference>
<dbReference type="EMBL" id="JAVRQU010000012">
    <property type="protein sequence ID" value="KAK5696625.1"/>
    <property type="molecule type" value="Genomic_DNA"/>
</dbReference>